<evidence type="ECO:0000313" key="3">
    <source>
        <dbReference type="EMBL" id="KAF9323704.1"/>
    </source>
</evidence>
<keyword evidence="4" id="KW-1185">Reference proteome</keyword>
<feature type="region of interest" description="Disordered" evidence="2">
    <location>
        <begin position="1"/>
        <end position="79"/>
    </location>
</feature>
<keyword evidence="1" id="KW-0175">Coiled coil</keyword>
<dbReference type="AlphaFoldDB" id="A0A9P5SAE0"/>
<comment type="caution">
    <text evidence="3">The sequence shown here is derived from an EMBL/GenBank/DDBJ whole genome shotgun (WGS) entry which is preliminary data.</text>
</comment>
<feature type="compositionally biased region" description="Basic residues" evidence="2">
    <location>
        <begin position="13"/>
        <end position="22"/>
    </location>
</feature>
<dbReference type="EMBL" id="JAAAUY010001231">
    <property type="protein sequence ID" value="KAF9323704.1"/>
    <property type="molecule type" value="Genomic_DNA"/>
</dbReference>
<feature type="compositionally biased region" description="Low complexity" evidence="2">
    <location>
        <begin position="50"/>
        <end position="67"/>
    </location>
</feature>
<dbReference type="Proteomes" id="UP000696485">
    <property type="component" value="Unassembled WGS sequence"/>
</dbReference>
<evidence type="ECO:0000256" key="1">
    <source>
        <dbReference type="SAM" id="Coils"/>
    </source>
</evidence>
<name>A0A9P5SAE0_9FUNG</name>
<accession>A0A9P5SAE0</accession>
<evidence type="ECO:0000313" key="4">
    <source>
        <dbReference type="Proteomes" id="UP000696485"/>
    </source>
</evidence>
<feature type="region of interest" description="Disordered" evidence="2">
    <location>
        <begin position="99"/>
        <end position="122"/>
    </location>
</feature>
<feature type="region of interest" description="Disordered" evidence="2">
    <location>
        <begin position="363"/>
        <end position="402"/>
    </location>
</feature>
<organism evidence="3 4">
    <name type="scientific">Podila minutissima</name>
    <dbReference type="NCBI Taxonomy" id="64525"/>
    <lineage>
        <taxon>Eukaryota</taxon>
        <taxon>Fungi</taxon>
        <taxon>Fungi incertae sedis</taxon>
        <taxon>Mucoromycota</taxon>
        <taxon>Mortierellomycotina</taxon>
        <taxon>Mortierellomycetes</taxon>
        <taxon>Mortierellales</taxon>
        <taxon>Mortierellaceae</taxon>
        <taxon>Podila</taxon>
    </lineage>
</organism>
<evidence type="ECO:0000256" key="2">
    <source>
        <dbReference type="SAM" id="MobiDB-lite"/>
    </source>
</evidence>
<sequence length="520" mass="57641">MTAVKNNQLKPRILTRRAKGRRVSLDPRDYQPLTPSSSSSSGVDAESHQHSASSSETPPRSPSPSLSIEGQDGDSSHFASSIVKNDSVSGEISLTLSRPSVEVTETVSSSSSSKGKGKKRALQAYTGVTKRSSHKKAICSSEGSAGKDRFEKDDINRIMDWLDDPLNYGAVYGFPGATPPPGTPVMNSNTAYGNLADIVNRASGGRFRLNAKSMRERWGRHKSKYITTKKIVESTGFGINDADRAKRIFSITAKKEKLCLGYQRMDAIFGTKPNITPLAEYDSTLSPSESQPADPYYDLDLPSEWDRDDYEMHGSHNDDYDQDGQTVPDHIRESEATQSLLQLRRQDVVTSFRDAAGSVVVNDPIEPSKSSATTSRPHARRTSTPAFVASASSFSGEGSSTRKPLCSLNVGSSTSKGNMIAAFERMAQAKADATTKIADDRLTWEKVRWEHEQEERREVARREAEREERRLRAVERDNRFNKKVDLLKAAIERGIVSGDDALRMMKEIMRDYREDDENDQ</sequence>
<gene>
    <name evidence="3" type="ORF">BG006_001233</name>
</gene>
<reference evidence="3" key="1">
    <citation type="journal article" date="2020" name="Fungal Divers.">
        <title>Resolving the Mortierellaceae phylogeny through synthesis of multi-gene phylogenetics and phylogenomics.</title>
        <authorList>
            <person name="Vandepol N."/>
            <person name="Liber J."/>
            <person name="Desiro A."/>
            <person name="Na H."/>
            <person name="Kennedy M."/>
            <person name="Barry K."/>
            <person name="Grigoriev I.V."/>
            <person name="Miller A.N."/>
            <person name="O'Donnell K."/>
            <person name="Stajich J.E."/>
            <person name="Bonito G."/>
        </authorList>
    </citation>
    <scope>NUCLEOTIDE SEQUENCE</scope>
    <source>
        <strain evidence="3">NVP1</strain>
    </source>
</reference>
<feature type="compositionally biased region" description="Low complexity" evidence="2">
    <location>
        <begin position="382"/>
        <end position="401"/>
    </location>
</feature>
<feature type="coiled-coil region" evidence="1">
    <location>
        <begin position="450"/>
        <end position="477"/>
    </location>
</feature>
<feature type="compositionally biased region" description="Low complexity" evidence="2">
    <location>
        <begin position="100"/>
        <end position="114"/>
    </location>
</feature>
<protein>
    <submittedName>
        <fullName evidence="3">Uncharacterized protein</fullName>
    </submittedName>
</protein>
<proteinExistence type="predicted"/>